<evidence type="ECO:0000256" key="5">
    <source>
        <dbReference type="RuleBase" id="RU003690"/>
    </source>
</evidence>
<evidence type="ECO:0000256" key="4">
    <source>
        <dbReference type="PROSITE-ProRule" id="PRU10055"/>
    </source>
</evidence>
<dbReference type="AlphaFoldDB" id="A0A1R0WNQ2"/>
<evidence type="ECO:0000313" key="7">
    <source>
        <dbReference type="EMBL" id="AWV33761.1"/>
    </source>
</evidence>
<dbReference type="PRINTS" id="PR00131">
    <property type="entry name" value="GLHYDRLASE1"/>
</dbReference>
<organism evidence="7 10">
    <name type="scientific">Paenibacillus odorifer</name>
    <dbReference type="NCBI Taxonomy" id="189426"/>
    <lineage>
        <taxon>Bacteria</taxon>
        <taxon>Bacillati</taxon>
        <taxon>Bacillota</taxon>
        <taxon>Bacilli</taxon>
        <taxon>Bacillales</taxon>
        <taxon>Paenibacillaceae</taxon>
        <taxon>Paenibacillus</taxon>
    </lineage>
</organism>
<feature type="active site" description="Nucleophile" evidence="4">
    <location>
        <position position="398"/>
    </location>
</feature>
<comment type="similarity">
    <text evidence="1 5">Belongs to the glycosyl hydrolase 1 family.</text>
</comment>
<evidence type="ECO:0000313" key="10">
    <source>
        <dbReference type="Proteomes" id="UP000249163"/>
    </source>
</evidence>
<proteinExistence type="inferred from homology"/>
<dbReference type="InterPro" id="IPR033132">
    <property type="entry name" value="GH_1_N_CS"/>
</dbReference>
<keyword evidence="2 6" id="KW-0378">Hydrolase</keyword>
<dbReference type="RefSeq" id="WP_076105687.1">
    <property type="nucleotide sequence ID" value="NZ_CP021965.1"/>
</dbReference>
<dbReference type="Pfam" id="PF00232">
    <property type="entry name" value="Glyco_hydro_1"/>
    <property type="match status" value="2"/>
</dbReference>
<protein>
    <submittedName>
        <fullName evidence="7">6-phospho-beta-glucosidase</fullName>
    </submittedName>
</protein>
<dbReference type="SUPFAM" id="SSF51445">
    <property type="entry name" value="(Trans)glycosidases"/>
    <property type="match status" value="1"/>
</dbReference>
<dbReference type="InterPro" id="IPR017853">
    <property type="entry name" value="GH"/>
</dbReference>
<accession>A0A1R0WNQ2</accession>
<dbReference type="PANTHER" id="PTHR10353:SF122">
    <property type="entry name" value="6-PHOSPHO-BETA-GLUCOSIDASE ASCB-RELATED"/>
    <property type="match status" value="1"/>
</dbReference>
<dbReference type="EMBL" id="CP021965">
    <property type="protein sequence ID" value="AWV33761.1"/>
    <property type="molecule type" value="Genomic_DNA"/>
</dbReference>
<dbReference type="PROSITE" id="PS00653">
    <property type="entry name" value="GLYCOSYL_HYDROL_F1_2"/>
    <property type="match status" value="1"/>
</dbReference>
<evidence type="ECO:0000256" key="6">
    <source>
        <dbReference type="RuleBase" id="RU004468"/>
    </source>
</evidence>
<reference evidence="7 10" key="2">
    <citation type="submission" date="2017-06" db="EMBL/GenBank/DDBJ databases">
        <title>Complete genome sequence of Paenibacillus odorifer CBA7130.</title>
        <authorList>
            <person name="Nam Y.-D."/>
            <person name="Kang J."/>
            <person name="Chung W.-H."/>
        </authorList>
    </citation>
    <scope>NUCLEOTIDE SEQUENCE [LARGE SCALE GENOMIC DNA]</scope>
    <source>
        <strain evidence="7 10">CBA7130</strain>
    </source>
</reference>
<dbReference type="Proteomes" id="UP000249163">
    <property type="component" value="Chromosome"/>
</dbReference>
<name>A0A1R0WNQ2_9BACL</name>
<dbReference type="InterPro" id="IPR001360">
    <property type="entry name" value="Glyco_hydro_1"/>
</dbReference>
<evidence type="ECO:0000256" key="3">
    <source>
        <dbReference type="ARBA" id="ARBA00023295"/>
    </source>
</evidence>
<dbReference type="GO" id="GO:0008422">
    <property type="term" value="F:beta-glucosidase activity"/>
    <property type="evidence" value="ECO:0007669"/>
    <property type="project" value="TreeGrafter"/>
</dbReference>
<keyword evidence="3 6" id="KW-0326">Glycosidase</keyword>
<dbReference type="Gene3D" id="3.20.20.80">
    <property type="entry name" value="Glycosidases"/>
    <property type="match status" value="1"/>
</dbReference>
<evidence type="ECO:0000313" key="9">
    <source>
        <dbReference type="Proteomes" id="UP000187158"/>
    </source>
</evidence>
<dbReference type="InterPro" id="IPR018120">
    <property type="entry name" value="Glyco_hydro_1_AS"/>
</dbReference>
<dbReference type="Proteomes" id="UP000187158">
    <property type="component" value="Unassembled WGS sequence"/>
</dbReference>
<dbReference type="GO" id="GO:0005829">
    <property type="term" value="C:cytosol"/>
    <property type="evidence" value="ECO:0007669"/>
    <property type="project" value="TreeGrafter"/>
</dbReference>
<evidence type="ECO:0000313" key="8">
    <source>
        <dbReference type="EMBL" id="OMD07739.1"/>
    </source>
</evidence>
<evidence type="ECO:0000256" key="1">
    <source>
        <dbReference type="ARBA" id="ARBA00010838"/>
    </source>
</evidence>
<reference evidence="8 9" key="1">
    <citation type="submission" date="2016-11" db="EMBL/GenBank/DDBJ databases">
        <title>Paenibacillus species isolates.</title>
        <authorList>
            <person name="Beno S.M."/>
        </authorList>
    </citation>
    <scope>NUCLEOTIDE SEQUENCE [LARGE SCALE GENOMIC DNA]</scope>
    <source>
        <strain evidence="8 9">FSL H7-0433</strain>
    </source>
</reference>
<gene>
    <name evidence="8" type="ORF">BSO21_30210</name>
    <name evidence="7" type="ORF">CD191_14700</name>
</gene>
<dbReference type="PROSITE" id="PS00572">
    <property type="entry name" value="GLYCOSYL_HYDROL_F1_1"/>
    <property type="match status" value="1"/>
</dbReference>
<dbReference type="GO" id="GO:0016052">
    <property type="term" value="P:carbohydrate catabolic process"/>
    <property type="evidence" value="ECO:0007669"/>
    <property type="project" value="TreeGrafter"/>
</dbReference>
<keyword evidence="9" id="KW-1185">Reference proteome</keyword>
<sequence>MGFPQGFLWGGATAANQYEGGYNEGGRGLAVSDLMTDGTKDSPRKIFYQFPDGREGVIGQGACIPIGAKGILKEGYYYPSHNATDFYHHYKEDIALFAEMGFKVYRLSISWTRIFPNGDDEIANEKGLEFYDNVIDELLKYGIEPLVTLLHFDMPLNLADKYGGWTNRKLIDFYLRFAETIFVRWKNKVKYWVTINEVNVLGGYWTLGLASNNIKEGTHSNQGETPLADAGDKLQSIHHLMVASALANKLARTINPDFKMGAMLALSGIYPATCHPDDVFGAYEFRRKALIFSDVILRGYYPNYAQAIFDEYNFELKTEFGDEEILRQYTSDFLAFSYYRTTVFDRFSPNTTTTGGQQGSPNPYLKATPWGWPIDAKGLRFVLNELYDRYQKPLFIVENGMGNIDKVEEDGSINDDERIDYLKNHIKEIKNAIEIDHVDLIGYTPWGCIDIVSAGTGEMKKRYGFIHVDLDDKGNGSFKRSKKKSFYWYKNVIATNGEQLD</sequence>
<evidence type="ECO:0000256" key="2">
    <source>
        <dbReference type="ARBA" id="ARBA00022801"/>
    </source>
</evidence>
<dbReference type="EMBL" id="MPVP01000400">
    <property type="protein sequence ID" value="OMD07739.1"/>
    <property type="molecule type" value="Genomic_DNA"/>
</dbReference>
<dbReference type="PANTHER" id="PTHR10353">
    <property type="entry name" value="GLYCOSYL HYDROLASE"/>
    <property type="match status" value="1"/>
</dbReference>